<dbReference type="InterPro" id="IPR032274">
    <property type="entry name" value="DUF4835"/>
</dbReference>
<name>A0A9X1HM53_9BACT</name>
<keyword evidence="2" id="KW-1185">Reference proteome</keyword>
<dbReference type="EMBL" id="JAIXNE010000001">
    <property type="protein sequence ID" value="MCA6073916.1"/>
    <property type="molecule type" value="Genomic_DNA"/>
</dbReference>
<comment type="caution">
    <text evidence="1">The sequence shown here is derived from an EMBL/GenBank/DDBJ whole genome shotgun (WGS) entry which is preliminary data.</text>
</comment>
<organism evidence="1 2">
    <name type="scientific">Fulvivirga sedimenti</name>
    <dbReference type="NCBI Taxonomy" id="2879465"/>
    <lineage>
        <taxon>Bacteria</taxon>
        <taxon>Pseudomonadati</taxon>
        <taxon>Bacteroidota</taxon>
        <taxon>Cytophagia</taxon>
        <taxon>Cytophagales</taxon>
        <taxon>Fulvivirgaceae</taxon>
        <taxon>Fulvivirga</taxon>
    </lineage>
</organism>
<protein>
    <submittedName>
        <fullName evidence="1">DUF4835 family protein</fullName>
    </submittedName>
</protein>
<sequence>MRSVIAGLFIFLLTVSPLTGQELNCRVSVNAEQVQTSDRQIFEDMETALEQFLNNTQWTSDVFEPSERIGCNIIITLQNTPTLGYFSGTTQIQSARPVFNSNYESILLNFADRDWQFEYIESMPLNFNENIFTSNLTSLLGFYANIILGMDYDSFGELAGNPFFQKALNIANTAQTSNRPGWDALGSTRNRYWLIENMTNQQMQSLRTGFYRYHRLGLDTYMQSGDDARSTILTVLKDLQQIKQQYPNSIFVISFLDAKRVELINIYSEGELNTRRQAFEILANLDPANRAQYEQMLK</sequence>
<dbReference type="Proteomes" id="UP001139409">
    <property type="component" value="Unassembled WGS sequence"/>
</dbReference>
<evidence type="ECO:0000313" key="2">
    <source>
        <dbReference type="Proteomes" id="UP001139409"/>
    </source>
</evidence>
<dbReference type="Pfam" id="PF16119">
    <property type="entry name" value="DUF4835"/>
    <property type="match status" value="1"/>
</dbReference>
<evidence type="ECO:0000313" key="1">
    <source>
        <dbReference type="EMBL" id="MCA6073916.1"/>
    </source>
</evidence>
<gene>
    <name evidence="1" type="ORF">LDX50_03500</name>
</gene>
<dbReference type="AlphaFoldDB" id="A0A9X1HM53"/>
<accession>A0A9X1HM53</accession>
<reference evidence="1" key="1">
    <citation type="submission" date="2021-09" db="EMBL/GenBank/DDBJ databases">
        <title>Fulvivirga sp. isolated from coastal sediment.</title>
        <authorList>
            <person name="Yu H."/>
        </authorList>
    </citation>
    <scope>NUCLEOTIDE SEQUENCE</scope>
    <source>
        <strain evidence="1">1062</strain>
    </source>
</reference>
<proteinExistence type="predicted"/>
<dbReference type="RefSeq" id="WP_225697026.1">
    <property type="nucleotide sequence ID" value="NZ_JAIXNE010000001.1"/>
</dbReference>